<dbReference type="PRINTS" id="PR00039">
    <property type="entry name" value="HTHLYSR"/>
</dbReference>
<evidence type="ECO:0000259" key="5">
    <source>
        <dbReference type="PROSITE" id="PS50931"/>
    </source>
</evidence>
<dbReference type="InterPro" id="IPR058163">
    <property type="entry name" value="LysR-type_TF_proteobact-type"/>
</dbReference>
<dbReference type="Pfam" id="PF00126">
    <property type="entry name" value="HTH_1"/>
    <property type="match status" value="1"/>
</dbReference>
<feature type="domain" description="HTH lysR-type" evidence="5">
    <location>
        <begin position="2"/>
        <end position="59"/>
    </location>
</feature>
<dbReference type="Gene3D" id="3.40.190.290">
    <property type="match status" value="1"/>
</dbReference>
<protein>
    <submittedName>
        <fullName evidence="6">LysR family transcriptional regulator</fullName>
    </submittedName>
</protein>
<dbReference type="EMBL" id="CP071503">
    <property type="protein sequence ID" value="QSX34653.1"/>
    <property type="molecule type" value="Genomic_DNA"/>
</dbReference>
<dbReference type="PROSITE" id="PS50931">
    <property type="entry name" value="HTH_LYSR"/>
    <property type="match status" value="1"/>
</dbReference>
<evidence type="ECO:0000256" key="3">
    <source>
        <dbReference type="ARBA" id="ARBA00023125"/>
    </source>
</evidence>
<dbReference type="InterPro" id="IPR036390">
    <property type="entry name" value="WH_DNA-bd_sf"/>
</dbReference>
<name>A0ABX7QT61_9GAMM</name>
<dbReference type="PANTHER" id="PTHR30537:SF68">
    <property type="entry name" value="TRANSCRIPTIONAL REGULATOR-RELATED"/>
    <property type="match status" value="1"/>
</dbReference>
<evidence type="ECO:0000256" key="1">
    <source>
        <dbReference type="ARBA" id="ARBA00009437"/>
    </source>
</evidence>
<proteinExistence type="inferred from homology"/>
<keyword evidence="3" id="KW-0238">DNA-binding</keyword>
<dbReference type="RefSeq" id="WP_207355853.1">
    <property type="nucleotide sequence ID" value="NZ_CP071503.1"/>
</dbReference>
<evidence type="ECO:0000256" key="2">
    <source>
        <dbReference type="ARBA" id="ARBA00023015"/>
    </source>
</evidence>
<dbReference type="SUPFAM" id="SSF46785">
    <property type="entry name" value="Winged helix' DNA-binding domain"/>
    <property type="match status" value="1"/>
</dbReference>
<dbReference type="Pfam" id="PF03466">
    <property type="entry name" value="LysR_substrate"/>
    <property type="match status" value="1"/>
</dbReference>
<dbReference type="PANTHER" id="PTHR30537">
    <property type="entry name" value="HTH-TYPE TRANSCRIPTIONAL REGULATOR"/>
    <property type="match status" value="1"/>
</dbReference>
<dbReference type="SUPFAM" id="SSF53850">
    <property type="entry name" value="Periplasmic binding protein-like II"/>
    <property type="match status" value="1"/>
</dbReference>
<dbReference type="InterPro" id="IPR036388">
    <property type="entry name" value="WH-like_DNA-bd_sf"/>
</dbReference>
<evidence type="ECO:0000313" key="6">
    <source>
        <dbReference type="EMBL" id="QSX34653.1"/>
    </source>
</evidence>
<dbReference type="CDD" id="cd08422">
    <property type="entry name" value="PBP2_CrgA_like"/>
    <property type="match status" value="1"/>
</dbReference>
<evidence type="ECO:0000256" key="4">
    <source>
        <dbReference type="ARBA" id="ARBA00023163"/>
    </source>
</evidence>
<reference evidence="6 7" key="1">
    <citation type="submission" date="2021-03" db="EMBL/GenBank/DDBJ databases">
        <title>Novel species identification of genus Shewanella.</title>
        <authorList>
            <person name="Liu G."/>
            <person name="Zhang Q."/>
        </authorList>
    </citation>
    <scope>NUCLEOTIDE SEQUENCE [LARGE SCALE GENOMIC DNA]</scope>
    <source>
        <strain evidence="6 7">FJAT-51800</strain>
    </source>
</reference>
<dbReference type="InterPro" id="IPR000847">
    <property type="entry name" value="LysR_HTH_N"/>
</dbReference>
<evidence type="ECO:0000313" key="7">
    <source>
        <dbReference type="Proteomes" id="UP000662770"/>
    </source>
</evidence>
<keyword evidence="7" id="KW-1185">Reference proteome</keyword>
<accession>A0ABX7QT61</accession>
<gene>
    <name evidence="6" type="ORF">JYB87_05290</name>
</gene>
<keyword evidence="2" id="KW-0805">Transcription regulation</keyword>
<keyword evidence="4" id="KW-0804">Transcription</keyword>
<dbReference type="Proteomes" id="UP000662770">
    <property type="component" value="Chromosome"/>
</dbReference>
<dbReference type="InterPro" id="IPR005119">
    <property type="entry name" value="LysR_subst-bd"/>
</dbReference>
<sequence length="337" mass="37382">MMDLNQLKIFAKVVEKSSFTGAAKALGLTKTTVSRKINELETRVGVQLLTRTTRSVRPTTQGIAFYHNIADAFNAMMAAEQQLMSLQHDTAGKISIVIPHELETVFSSEIFSSFIAAHPEIELDIALSSRYPAQALDDNVDVIFHFTPLTDSQLETLKLLNFDRLITASPSYLRQHGIPFSPADLELHSYIDCTAAESGANEQRRIQIFDGETWTTVNTKVTLSMDSTALAKELAIAGVGIAALPQSLAAEEIAKGTLVEVLHDFPIRSNILYMSYTKQLSMPTRTLRFIEHLYSQLSALFVDELLESPEFLLEQAQSYVLDEDEEEMPLYGSAANS</sequence>
<comment type="similarity">
    <text evidence="1">Belongs to the LysR transcriptional regulatory family.</text>
</comment>
<organism evidence="6 7">
    <name type="scientific">Shewanella avicenniae</name>
    <dbReference type="NCBI Taxonomy" id="2814294"/>
    <lineage>
        <taxon>Bacteria</taxon>
        <taxon>Pseudomonadati</taxon>
        <taxon>Pseudomonadota</taxon>
        <taxon>Gammaproteobacteria</taxon>
        <taxon>Alteromonadales</taxon>
        <taxon>Shewanellaceae</taxon>
        <taxon>Shewanella</taxon>
    </lineage>
</organism>
<dbReference type="Gene3D" id="1.10.10.10">
    <property type="entry name" value="Winged helix-like DNA-binding domain superfamily/Winged helix DNA-binding domain"/>
    <property type="match status" value="1"/>
</dbReference>